<comment type="caution">
    <text evidence="1">The sequence shown here is derived from an EMBL/GenBank/DDBJ whole genome shotgun (WGS) entry which is preliminary data.</text>
</comment>
<reference evidence="1" key="1">
    <citation type="journal article" date="2021" name="J. Hered.">
        <title>Genome Assembly of Salicaceae Populus deltoides (Eastern Cottonwood) I-69 Based on Nanopore Sequencing and Hi-C Technologies.</title>
        <authorList>
            <person name="Bai S."/>
            <person name="Wu H."/>
            <person name="Zhang J."/>
            <person name="Pan Z."/>
            <person name="Zhao W."/>
            <person name="Li Z."/>
            <person name="Tong C."/>
        </authorList>
    </citation>
    <scope>NUCLEOTIDE SEQUENCE</scope>
    <source>
        <tissue evidence="1">Leaf</tissue>
    </source>
</reference>
<dbReference type="EMBL" id="JACEGQ020000014">
    <property type="protein sequence ID" value="KAH8489074.1"/>
    <property type="molecule type" value="Genomic_DNA"/>
</dbReference>
<dbReference type="PANTHER" id="PTHR37194:SF2">
    <property type="entry name" value="T2E6.7-RELATED"/>
    <property type="match status" value="1"/>
</dbReference>
<dbReference type="PANTHER" id="PTHR37194">
    <property type="entry name" value="T2E6.7-RELATED"/>
    <property type="match status" value="1"/>
</dbReference>
<protein>
    <submittedName>
        <fullName evidence="1">Uncharacterized protein</fullName>
    </submittedName>
</protein>
<organism evidence="1 2">
    <name type="scientific">Populus deltoides</name>
    <name type="common">Eastern poplar</name>
    <name type="synonym">Eastern cottonwood</name>
    <dbReference type="NCBI Taxonomy" id="3696"/>
    <lineage>
        <taxon>Eukaryota</taxon>
        <taxon>Viridiplantae</taxon>
        <taxon>Streptophyta</taxon>
        <taxon>Embryophyta</taxon>
        <taxon>Tracheophyta</taxon>
        <taxon>Spermatophyta</taxon>
        <taxon>Magnoliopsida</taxon>
        <taxon>eudicotyledons</taxon>
        <taxon>Gunneridae</taxon>
        <taxon>Pentapetalae</taxon>
        <taxon>rosids</taxon>
        <taxon>fabids</taxon>
        <taxon>Malpighiales</taxon>
        <taxon>Salicaceae</taxon>
        <taxon>Saliceae</taxon>
        <taxon>Populus</taxon>
    </lineage>
</organism>
<gene>
    <name evidence="1" type="ORF">H0E87_024641</name>
</gene>
<evidence type="ECO:0000313" key="1">
    <source>
        <dbReference type="EMBL" id="KAH8489074.1"/>
    </source>
</evidence>
<proteinExistence type="predicted"/>
<dbReference type="Proteomes" id="UP000807159">
    <property type="component" value="Chromosome 14"/>
</dbReference>
<dbReference type="AlphaFoldDB" id="A0A8T2X8X8"/>
<evidence type="ECO:0000313" key="2">
    <source>
        <dbReference type="Proteomes" id="UP000807159"/>
    </source>
</evidence>
<sequence length="139" mass="15175">MAGQAADSINQGLRVKATLKLGSELYAVNSCNGNTISNQLVSMKEQSMSILKEFITKHNVPHDVPDELAESSSEDEVLEKPQGWPASIGVQGSITLVMTFDSPEAEQSNKDIYRQAKAVTFPINFVLSSSNLLQKCFKI</sequence>
<accession>A0A8T2X8X8</accession>
<keyword evidence="2" id="KW-1185">Reference proteome</keyword>
<name>A0A8T2X8X8_POPDE</name>